<dbReference type="Pfam" id="PF04997">
    <property type="entry name" value="RNA_pol_Rpb1_1"/>
    <property type="match status" value="1"/>
</dbReference>
<proteinExistence type="inferred from homology"/>
<dbReference type="PANTHER" id="PTHR48446">
    <property type="entry name" value="DNA-DIRECTED RNA POLYMERASE SUBUNIT BETA' N-TERMINAL SECTION"/>
    <property type="match status" value="1"/>
</dbReference>
<dbReference type="FunFam" id="4.10.860.120:FF:000004">
    <property type="entry name" value="DNA-directed RNA polymerase subunit"/>
    <property type="match status" value="1"/>
</dbReference>
<dbReference type="EMBL" id="DS547115">
    <property type="protein sequence ID" value="EDR04865.1"/>
    <property type="molecule type" value="Genomic_DNA"/>
</dbReference>
<dbReference type="InParanoid" id="B0DK21"/>
<dbReference type="FunFam" id="3.30.1490.180:FF:000002">
    <property type="entry name" value="DNA-directed RNA polymerase subunit"/>
    <property type="match status" value="1"/>
</dbReference>
<dbReference type="InterPro" id="IPR044893">
    <property type="entry name" value="RNA_pol_Rpb1_clamp_domain"/>
</dbReference>
<comment type="function">
    <text evidence="13">DNA-dependent RNA polymerase catalyzes the transcription of DNA into RNA using the four ribonucleoside triphosphates as substrates. Largest and catalytic core component of RNA polymerase III which synthesizes small RNAs, such as 5S rRNA and tRNAs. Forms the polymerase active center together with the second largest subunit. A single-stranded DNA template strand of the promoter is positioned within the central active site cleft of Pol III. A bridging helix emanates from RPC1 and crosses the cleft near the catalytic site and is thought to promote translocation of Pol III by acting as a ratchet that moves the RNA-DNA hybrid through the active site by switching from straight to bent conformations at each step of nucleotide addition.</text>
</comment>
<dbReference type="STRING" id="486041.B0DK21"/>
<keyword evidence="6 14" id="KW-0548">Nucleotidyltransferase</keyword>
<dbReference type="Pfam" id="PF00623">
    <property type="entry name" value="RNA_pol_Rpb1_2"/>
    <property type="match status" value="1"/>
</dbReference>
<dbReference type="InterPro" id="IPR015700">
    <property type="entry name" value="RPC1"/>
</dbReference>
<evidence type="ECO:0000256" key="13">
    <source>
        <dbReference type="ARBA" id="ARBA00058108"/>
    </source>
</evidence>
<dbReference type="CDD" id="cd02583">
    <property type="entry name" value="RNAP_III_RPC1_N"/>
    <property type="match status" value="1"/>
</dbReference>
<keyword evidence="11" id="KW-0539">Nucleus</keyword>
<comment type="catalytic activity">
    <reaction evidence="12 14">
        <text>RNA(n) + a ribonucleoside 5'-triphosphate = RNA(n+1) + diphosphate</text>
        <dbReference type="Rhea" id="RHEA:21248"/>
        <dbReference type="Rhea" id="RHEA-COMP:14527"/>
        <dbReference type="Rhea" id="RHEA-COMP:17342"/>
        <dbReference type="ChEBI" id="CHEBI:33019"/>
        <dbReference type="ChEBI" id="CHEBI:61557"/>
        <dbReference type="ChEBI" id="CHEBI:140395"/>
        <dbReference type="EC" id="2.7.7.6"/>
    </reaction>
</comment>
<dbReference type="InterPro" id="IPR035697">
    <property type="entry name" value="RNAP_III_RPC1_N"/>
</dbReference>
<gene>
    <name evidence="16" type="ORF">LACBIDRAFT_252209</name>
</gene>
<dbReference type="InterPro" id="IPR042102">
    <property type="entry name" value="RNA_pol_Rpb1_3_sf"/>
</dbReference>
<evidence type="ECO:0000256" key="8">
    <source>
        <dbReference type="ARBA" id="ARBA00022833"/>
    </source>
</evidence>
<organism evidence="17">
    <name type="scientific">Laccaria bicolor (strain S238N-H82 / ATCC MYA-4686)</name>
    <name type="common">Bicoloured deceiver</name>
    <name type="synonym">Laccaria laccata var. bicolor</name>
    <dbReference type="NCBI Taxonomy" id="486041"/>
    <lineage>
        <taxon>Eukaryota</taxon>
        <taxon>Fungi</taxon>
        <taxon>Dikarya</taxon>
        <taxon>Basidiomycota</taxon>
        <taxon>Agaricomycotina</taxon>
        <taxon>Agaricomycetes</taxon>
        <taxon>Agaricomycetidae</taxon>
        <taxon>Agaricales</taxon>
        <taxon>Agaricineae</taxon>
        <taxon>Hydnangiaceae</taxon>
        <taxon>Laccaria</taxon>
    </lineage>
</organism>
<dbReference type="Gene3D" id="1.10.132.30">
    <property type="match status" value="1"/>
</dbReference>
<evidence type="ECO:0000256" key="4">
    <source>
        <dbReference type="ARBA" id="ARBA00022478"/>
    </source>
</evidence>
<evidence type="ECO:0000256" key="12">
    <source>
        <dbReference type="ARBA" id="ARBA00048552"/>
    </source>
</evidence>
<dbReference type="GO" id="GO:0003899">
    <property type="term" value="F:DNA-directed RNA polymerase activity"/>
    <property type="evidence" value="ECO:0007669"/>
    <property type="project" value="UniProtKB-EC"/>
</dbReference>
<dbReference type="InterPro" id="IPR035698">
    <property type="entry name" value="RNAP_III_Rpc1_C"/>
</dbReference>
<dbReference type="SMART" id="SM00663">
    <property type="entry name" value="RPOLA_N"/>
    <property type="match status" value="1"/>
</dbReference>
<dbReference type="Gene3D" id="6.10.250.2940">
    <property type="match status" value="1"/>
</dbReference>
<dbReference type="GeneID" id="6079896"/>
<dbReference type="FunCoup" id="B0DK21">
    <property type="interactions" value="597"/>
</dbReference>
<dbReference type="InterPro" id="IPR000722">
    <property type="entry name" value="RNA_pol_asu"/>
</dbReference>
<dbReference type="FunFam" id="1.10.274.100:FF:000005">
    <property type="entry name" value="DNA-directed RNA polymerase subunit"/>
    <property type="match status" value="1"/>
</dbReference>
<evidence type="ECO:0000256" key="6">
    <source>
        <dbReference type="ARBA" id="ARBA00022695"/>
    </source>
</evidence>
<dbReference type="Gene3D" id="3.30.1490.180">
    <property type="entry name" value="RNA polymerase ii"/>
    <property type="match status" value="1"/>
</dbReference>
<dbReference type="RefSeq" id="XP_001884255.1">
    <property type="nucleotide sequence ID" value="XM_001884220.1"/>
</dbReference>
<evidence type="ECO:0000256" key="7">
    <source>
        <dbReference type="ARBA" id="ARBA00022723"/>
    </source>
</evidence>
<evidence type="ECO:0000256" key="2">
    <source>
        <dbReference type="ARBA" id="ARBA00006460"/>
    </source>
</evidence>
<dbReference type="GO" id="GO:0005634">
    <property type="term" value="C:nucleus"/>
    <property type="evidence" value="ECO:0007669"/>
    <property type="project" value="UniProtKB-SubCell"/>
</dbReference>
<evidence type="ECO:0000256" key="14">
    <source>
        <dbReference type="RuleBase" id="RU004279"/>
    </source>
</evidence>
<evidence type="ECO:0000313" key="17">
    <source>
        <dbReference type="Proteomes" id="UP000001194"/>
    </source>
</evidence>
<keyword evidence="7" id="KW-0479">Metal-binding</keyword>
<evidence type="ECO:0000256" key="5">
    <source>
        <dbReference type="ARBA" id="ARBA00022679"/>
    </source>
</evidence>
<evidence type="ECO:0000313" key="16">
    <source>
        <dbReference type="EMBL" id="EDR04865.1"/>
    </source>
</evidence>
<evidence type="ECO:0000256" key="11">
    <source>
        <dbReference type="ARBA" id="ARBA00023242"/>
    </source>
</evidence>
<comment type="similarity">
    <text evidence="2 14">Belongs to the RNA polymerase beta' chain family.</text>
</comment>
<sequence>MKESVSHQAPKVIKKIQFSLLNAQDTVKISEFEVTHRDLYTPTDRQPVKNGVLDRRLGTTDKGAFCETCGQSSVNCVGHYAYIKLVVPVFHIGYFKHTIAVLQAICKTCARVLLEETDRRIFIKRFRRPNLENMQRQSLSKAVNTMARKVVYCPYCSATNGAVKKAGALKIIHDKFRAKKTADELERWKKTFAPALEAQKELAMYINKAVHEDLNALKVLDLFRRISDEDCELLGLHPDWGRPEQFIWQYLSVPPVCIRPSVAQDGASNEDDLTVKLTEIVFTNALIRQGLAKGSPTPQFMEQWEFLQLSVAMYINSELPGVPSQPGQKPIRGFVQRLKGKQGRFRGNLSGKRVDFSGRTVISPDPNLRIDEVAVPERVAKILTYPERVTTHNINALRQAIRNGPDVHPGANFVARGDNKKFLRFGNRAAIADGLGIGDVVERHIIDGDIILFNRQPSLHKLSIMCHRAKIRPWRTFRLNECVCGPYNADFDGDEMNLHVPQTEEARTEALELMNVKHNLVTPRNGEPVIAAIQDFITASFLLSRKDQFLDRRQFTQICCYFADADMQIDIPPPTIWKPVRLWTGKQIFNVLIRPNKKSNILVNVESKCHKWEEAKPENYPSPDLSPNDGWLVIVNSEIMCGVMDKATVGSGKKKSIFGVIMRDYGPHEAAAAMNRLAKLCARWLANYGFSLGINDVIPGPELSRQKDILVEKAYADCQDLIALAKKGKLENKPGCDQEQTLEALISSVLSKVREAVGQICMKELSRQNAPLIMATCGSKGSVINVSQMVACVGQQIIAGHRVPNGFQDRSLPHFPKKSKEPPSKGFVRNSFYSGLRATEFLFHAISGREGLVDTAVKTAETGYMQRRLMKALEDLTTQYDLSVRNSTGGVVQFRYGDDGLDPACLEGDAQPIDLDRSWNHSLAIGGRSGRGFLPFEISELVDRELGTHRFISECTAAYLDLIKGFVADHIAQKVANVRKSRGMFEALEREAEWDAETDLSLGASDADKAIVDNKSKVTESQLRKFLDLCWVKYVKARIEPGSTVGAVGAQSIGEPGTQMTLKTFHFAGVASMNVTLGVPRIKEIINAAKAISTPIISCKLVTSDSEASARIVKARLEKTLLGDIASVLEEAWAPEYTYIGIIVDVNAIQKLQLELTLDDIKWAIVNAKKLKIKQESITVMPRKNRLRIYIDGQDKYYRLRELKRGLADVVVKGVGTIQRAIINIKDKNDARGKKGDKELLVEGYGLQKCMITEGIVGEQTSSNHVIEVAQVLGIEAARQTIINEIQYTMKSHDMIIDPRHVMLLGDVMSYKGEVLGITRFGVGKMKDSVLMLASFEKTTDHLFDASAFGKNDSIAGVSESIIMGNPAAMCGTSMPALFSTTPTLKKPRRLLFETAL</sequence>
<keyword evidence="17" id="KW-1185">Reference proteome</keyword>
<dbReference type="NCBIfam" id="NF006336">
    <property type="entry name" value="PRK08566.1"/>
    <property type="match status" value="1"/>
</dbReference>
<dbReference type="OrthoDB" id="270392at2759"/>
<evidence type="ECO:0000259" key="15">
    <source>
        <dbReference type="SMART" id="SM00663"/>
    </source>
</evidence>
<dbReference type="GO" id="GO:0046872">
    <property type="term" value="F:metal ion binding"/>
    <property type="evidence" value="ECO:0007669"/>
    <property type="project" value="UniProtKB-KW"/>
</dbReference>
<keyword evidence="8" id="KW-0862">Zinc</keyword>
<dbReference type="Pfam" id="PF05000">
    <property type="entry name" value="RNA_pol_Rpb1_4"/>
    <property type="match status" value="1"/>
</dbReference>
<dbReference type="Proteomes" id="UP000001194">
    <property type="component" value="Unassembled WGS sequence"/>
</dbReference>
<dbReference type="EC" id="2.7.7.6" evidence="14"/>
<dbReference type="Pfam" id="PF04983">
    <property type="entry name" value="RNA_pol_Rpb1_3"/>
    <property type="match status" value="1"/>
</dbReference>
<dbReference type="Gene3D" id="1.10.150.390">
    <property type="match status" value="1"/>
</dbReference>
<comment type="subcellular location">
    <subcellularLocation>
        <location evidence="1">Nucleus</location>
    </subcellularLocation>
</comment>
<dbReference type="SUPFAM" id="SSF64484">
    <property type="entry name" value="beta and beta-prime subunits of DNA dependent RNA-polymerase"/>
    <property type="match status" value="1"/>
</dbReference>
<dbReference type="FunFam" id="1.10.150.390:FF:000004">
    <property type="entry name" value="DNA-directed RNA polymerase subunit"/>
    <property type="match status" value="1"/>
</dbReference>
<dbReference type="GO" id="GO:0006351">
    <property type="term" value="P:DNA-templated transcription"/>
    <property type="evidence" value="ECO:0007669"/>
    <property type="project" value="InterPro"/>
</dbReference>
<dbReference type="InterPro" id="IPR038120">
    <property type="entry name" value="Rpb1_funnel_sf"/>
</dbReference>
<feature type="domain" description="RNA polymerase N-terminal" evidence="15">
    <location>
        <begin position="244"/>
        <end position="544"/>
    </location>
</feature>
<keyword evidence="5 14" id="KW-0808">Transferase</keyword>
<dbReference type="HOGENOM" id="CLU_000487_3_0_1"/>
<evidence type="ECO:0000256" key="10">
    <source>
        <dbReference type="ARBA" id="ARBA00023163"/>
    </source>
</evidence>
<name>B0DK21_LACBS</name>
<dbReference type="FunFam" id="2.40.40.20:FF:000019">
    <property type="entry name" value="DNA-directed RNA polymerase II subunit RPB1"/>
    <property type="match status" value="1"/>
</dbReference>
<dbReference type="PANTHER" id="PTHR48446:SF1">
    <property type="entry name" value="DNA-DIRECTED RNA POLYMERASE SUBUNIT BETA' N-TERMINAL SECTION"/>
    <property type="match status" value="1"/>
</dbReference>
<dbReference type="Gene3D" id="6.20.50.80">
    <property type="match status" value="1"/>
</dbReference>
<accession>B0DK21</accession>
<dbReference type="InterPro" id="IPR006592">
    <property type="entry name" value="RNA_pol_N"/>
</dbReference>
<dbReference type="KEGG" id="lbc:LACBIDRAFT_252209"/>
<keyword evidence="4 14" id="KW-0240">DNA-directed RNA polymerase</keyword>
<dbReference type="InterPro" id="IPR007066">
    <property type="entry name" value="RNA_pol_Rpb1_3"/>
</dbReference>
<dbReference type="InterPro" id="IPR007080">
    <property type="entry name" value="RNA_pol_Rpb1_1"/>
</dbReference>
<dbReference type="Gene3D" id="1.10.274.100">
    <property type="entry name" value="RNA polymerase Rpb1, domain 3"/>
    <property type="match status" value="1"/>
</dbReference>
<protein>
    <recommendedName>
        <fullName evidence="14">DNA-directed RNA polymerase subunit</fullName>
        <ecNumber evidence="14">2.7.7.6</ecNumber>
    </recommendedName>
</protein>
<dbReference type="CDD" id="cd02736">
    <property type="entry name" value="RNAP_III_Rpc1_C"/>
    <property type="match status" value="1"/>
</dbReference>
<dbReference type="Pfam" id="PF04998">
    <property type="entry name" value="RNA_pol_Rpb1_5"/>
    <property type="match status" value="1"/>
</dbReference>
<dbReference type="GO" id="GO:0000428">
    <property type="term" value="C:DNA-directed RNA polymerase complex"/>
    <property type="evidence" value="ECO:0007669"/>
    <property type="project" value="UniProtKB-KW"/>
</dbReference>
<comment type="subunit">
    <text evidence="3">Component of the RNA polymerase III (Pol III) complex consisting of 17 subunits.</text>
</comment>
<keyword evidence="9" id="KW-0460">Magnesium</keyword>
<evidence type="ECO:0000256" key="3">
    <source>
        <dbReference type="ARBA" id="ARBA00011206"/>
    </source>
</evidence>
<dbReference type="FunFam" id="1.10.132.30:FF:000001">
    <property type="entry name" value="DNA-directed RNA polymerase subunit"/>
    <property type="match status" value="1"/>
</dbReference>
<dbReference type="Gene3D" id="2.40.40.20">
    <property type="match status" value="1"/>
</dbReference>
<dbReference type="GO" id="GO:0003677">
    <property type="term" value="F:DNA binding"/>
    <property type="evidence" value="ECO:0007669"/>
    <property type="project" value="InterPro"/>
</dbReference>
<dbReference type="InterPro" id="IPR007083">
    <property type="entry name" value="RNA_pol_Rpb1_4"/>
</dbReference>
<evidence type="ECO:0000256" key="9">
    <source>
        <dbReference type="ARBA" id="ARBA00022842"/>
    </source>
</evidence>
<reference evidence="16 17" key="1">
    <citation type="journal article" date="2008" name="Nature">
        <title>The genome of Laccaria bicolor provides insights into mycorrhizal symbiosis.</title>
        <authorList>
            <person name="Martin F."/>
            <person name="Aerts A."/>
            <person name="Ahren D."/>
            <person name="Brun A."/>
            <person name="Danchin E.G.J."/>
            <person name="Duchaussoy F."/>
            <person name="Gibon J."/>
            <person name="Kohler A."/>
            <person name="Lindquist E."/>
            <person name="Pereda V."/>
            <person name="Salamov A."/>
            <person name="Shapiro H.J."/>
            <person name="Wuyts J."/>
            <person name="Blaudez D."/>
            <person name="Buee M."/>
            <person name="Brokstein P."/>
            <person name="Canbaeck B."/>
            <person name="Cohen D."/>
            <person name="Courty P.E."/>
            <person name="Coutinho P.M."/>
            <person name="Delaruelle C."/>
            <person name="Detter J.C."/>
            <person name="Deveau A."/>
            <person name="DiFazio S."/>
            <person name="Duplessis S."/>
            <person name="Fraissinet-Tachet L."/>
            <person name="Lucic E."/>
            <person name="Frey-Klett P."/>
            <person name="Fourrey C."/>
            <person name="Feussner I."/>
            <person name="Gay G."/>
            <person name="Grimwood J."/>
            <person name="Hoegger P.J."/>
            <person name="Jain P."/>
            <person name="Kilaru S."/>
            <person name="Labbe J."/>
            <person name="Lin Y.C."/>
            <person name="Legue V."/>
            <person name="Le Tacon F."/>
            <person name="Marmeisse R."/>
            <person name="Melayah D."/>
            <person name="Montanini B."/>
            <person name="Muratet M."/>
            <person name="Nehls U."/>
            <person name="Niculita-Hirzel H."/>
            <person name="Oudot-Le Secq M.P."/>
            <person name="Peter M."/>
            <person name="Quesneville H."/>
            <person name="Rajashekar B."/>
            <person name="Reich M."/>
            <person name="Rouhier N."/>
            <person name="Schmutz J."/>
            <person name="Yin T."/>
            <person name="Chalot M."/>
            <person name="Henrissat B."/>
            <person name="Kuees U."/>
            <person name="Lucas S."/>
            <person name="Van de Peer Y."/>
            <person name="Podila G.K."/>
            <person name="Polle A."/>
            <person name="Pukkila P.J."/>
            <person name="Richardson P.M."/>
            <person name="Rouze P."/>
            <person name="Sanders I.R."/>
            <person name="Stajich J.E."/>
            <person name="Tunlid A."/>
            <person name="Tuskan G."/>
            <person name="Grigoriev I.V."/>
        </authorList>
    </citation>
    <scope>NUCLEOTIDE SEQUENCE [LARGE SCALE GENOMIC DNA]</scope>
    <source>
        <strain evidence="17">S238N-H82 / ATCC MYA-4686</strain>
    </source>
</reference>
<keyword evidence="10 14" id="KW-0804">Transcription</keyword>
<dbReference type="InterPro" id="IPR007081">
    <property type="entry name" value="RNA_pol_Rpb1_5"/>
</dbReference>
<dbReference type="Gene3D" id="4.10.860.120">
    <property type="entry name" value="RNA polymerase II, clamp domain"/>
    <property type="match status" value="1"/>
</dbReference>
<evidence type="ECO:0000256" key="1">
    <source>
        <dbReference type="ARBA" id="ARBA00004123"/>
    </source>
</evidence>